<dbReference type="EMBL" id="OU466861">
    <property type="protein sequence ID" value="CAH2067734.1"/>
    <property type="molecule type" value="Genomic_DNA"/>
</dbReference>
<gene>
    <name evidence="1" type="ORF">TAV2_LOCUS17367</name>
</gene>
<dbReference type="AlphaFoldDB" id="A0AAU9SJR5"/>
<dbReference type="SUPFAM" id="SSF54928">
    <property type="entry name" value="RNA-binding domain, RBD"/>
    <property type="match status" value="1"/>
</dbReference>
<reference evidence="1 2" key="1">
    <citation type="submission" date="2022-03" db="EMBL/GenBank/DDBJ databases">
        <authorList>
            <person name="Nunn A."/>
            <person name="Chopra R."/>
            <person name="Nunn A."/>
            <person name="Contreras Garrido A."/>
        </authorList>
    </citation>
    <scope>NUCLEOTIDE SEQUENCE [LARGE SCALE GENOMIC DNA]</scope>
</reference>
<keyword evidence="2" id="KW-1185">Reference proteome</keyword>
<dbReference type="Proteomes" id="UP000836841">
    <property type="component" value="Chromosome 5"/>
</dbReference>
<name>A0AAU9SJR5_THLAR</name>
<dbReference type="InterPro" id="IPR035979">
    <property type="entry name" value="RBD_domain_sf"/>
</dbReference>
<evidence type="ECO:0000313" key="2">
    <source>
        <dbReference type="Proteomes" id="UP000836841"/>
    </source>
</evidence>
<sequence>MDEDAMKGLQLLEMKDSDAAIPEIPKFSGVVTVSVEGYDTLLPPEVVAKALRRHFSCCGKVIDVALTAYTETDVFLPFLYKFATLRIRGEGVEEKALRLSGSDVGGWTVVVAEAYPCDEPIGIEVSGAERAKEDSEDGSAKSSSSWESCVIKVTGHDTPLPVHGIESALRKHFASCGQIMAVAAGDPSFLIIDGKGAQEKALSLSGSYMGGCKLVAEPSPKSAPEENGKRIYGAPHLARWDHIVKARMLWGAEMAKTMKITDKAKMVWEEQMGPYMDAEDKKMLWEAEMARRDMQN</sequence>
<dbReference type="GO" id="GO:0003676">
    <property type="term" value="F:nucleic acid binding"/>
    <property type="evidence" value="ECO:0007669"/>
    <property type="project" value="InterPro"/>
</dbReference>
<evidence type="ECO:0000313" key="1">
    <source>
        <dbReference type="EMBL" id="CAH2067734.1"/>
    </source>
</evidence>
<protein>
    <submittedName>
        <fullName evidence="1">Uncharacterized protein</fullName>
    </submittedName>
</protein>
<proteinExistence type="predicted"/>
<organism evidence="1 2">
    <name type="scientific">Thlaspi arvense</name>
    <name type="common">Field penny-cress</name>
    <dbReference type="NCBI Taxonomy" id="13288"/>
    <lineage>
        <taxon>Eukaryota</taxon>
        <taxon>Viridiplantae</taxon>
        <taxon>Streptophyta</taxon>
        <taxon>Embryophyta</taxon>
        <taxon>Tracheophyta</taxon>
        <taxon>Spermatophyta</taxon>
        <taxon>Magnoliopsida</taxon>
        <taxon>eudicotyledons</taxon>
        <taxon>Gunneridae</taxon>
        <taxon>Pentapetalae</taxon>
        <taxon>rosids</taxon>
        <taxon>malvids</taxon>
        <taxon>Brassicales</taxon>
        <taxon>Brassicaceae</taxon>
        <taxon>Thlaspideae</taxon>
        <taxon>Thlaspi</taxon>
    </lineage>
</organism>
<accession>A0AAU9SJR5</accession>